<name>A0ABU2B081_9MICC</name>
<dbReference type="InterPro" id="IPR011051">
    <property type="entry name" value="RmlC_Cupin_sf"/>
</dbReference>
<reference evidence="1 2" key="1">
    <citation type="submission" date="2023-07" db="EMBL/GenBank/DDBJ databases">
        <title>Sequencing the genomes of 1000 actinobacteria strains.</title>
        <authorList>
            <person name="Klenk H.-P."/>
        </authorList>
    </citation>
    <scope>NUCLEOTIDE SEQUENCE [LARGE SCALE GENOMIC DNA]</scope>
    <source>
        <strain evidence="1 2">DSM 22966</strain>
    </source>
</reference>
<proteinExistence type="predicted"/>
<sequence length="199" mass="22452">MEWTLDQVTEMRTGRATYGHRQTTGALTWLRTGQETNGEYGLIYVETNLDYLVFAHYHTQYTETFKVFDGAGEGRIGDQRVDIELGKEYVIPPRVVHGWGPLTQPVTGIVELRPAHAGFEKWIMMLHNMAADGLTKPDLRPKNPLHAALFIVESDTHLAGAARVLNPVFEGLAWVARKTGIKRRLEDKYFHASTDLASM</sequence>
<dbReference type="Gene3D" id="2.60.120.10">
    <property type="entry name" value="Jelly Rolls"/>
    <property type="match status" value="1"/>
</dbReference>
<accession>A0ABU2B081</accession>
<evidence type="ECO:0000313" key="1">
    <source>
        <dbReference type="EMBL" id="MDR7347007.1"/>
    </source>
</evidence>
<dbReference type="EMBL" id="JAVDYJ010000001">
    <property type="protein sequence ID" value="MDR7347007.1"/>
    <property type="molecule type" value="Genomic_DNA"/>
</dbReference>
<evidence type="ECO:0000313" key="2">
    <source>
        <dbReference type="Proteomes" id="UP001183794"/>
    </source>
</evidence>
<dbReference type="Proteomes" id="UP001183794">
    <property type="component" value="Unassembled WGS sequence"/>
</dbReference>
<organism evidence="1 2">
    <name type="scientific">Enteractinococcus fodinae</name>
    <dbReference type="NCBI Taxonomy" id="684663"/>
    <lineage>
        <taxon>Bacteria</taxon>
        <taxon>Bacillati</taxon>
        <taxon>Actinomycetota</taxon>
        <taxon>Actinomycetes</taxon>
        <taxon>Micrococcales</taxon>
        <taxon>Micrococcaceae</taxon>
    </lineage>
</organism>
<dbReference type="InterPro" id="IPR014710">
    <property type="entry name" value="RmlC-like_jellyroll"/>
</dbReference>
<dbReference type="SUPFAM" id="SSF51182">
    <property type="entry name" value="RmlC-like cupins"/>
    <property type="match status" value="1"/>
</dbReference>
<gene>
    <name evidence="1" type="ORF">J2S62_001264</name>
</gene>
<keyword evidence="2" id="KW-1185">Reference proteome</keyword>
<comment type="caution">
    <text evidence="1">The sequence shown here is derived from an EMBL/GenBank/DDBJ whole genome shotgun (WGS) entry which is preliminary data.</text>
</comment>
<dbReference type="RefSeq" id="WP_310172673.1">
    <property type="nucleotide sequence ID" value="NZ_BAABHE010000002.1"/>
</dbReference>
<protein>
    <submittedName>
        <fullName evidence="1">Mannose-6-phosphate isomerase-like protein (Cupin superfamily)</fullName>
    </submittedName>
</protein>